<sequence>MTEPSFTLGIEEEYLLVDLETGDLASAPPKELFADCEEALEGRVSPEFLKCQIEVGTRVCSTMAEARAELAFLRRTIADKALPYGLAPIAASTHPFGEWMDQAHTNKDRYNVIADDMRTVVDRLLICGMHVHVGIEDDDLRFDLFNQLTYFLPHLLALSGSSPFWQGRKTGLKSYRLAAYNEMPRTGLPERFPNADAYRETVDVLVRTGVLEDATKIWWDLRPSDRFPTLEMRITDICPRLDDGIALAALFRCLCRMLARMRAQNLRWRDQSLFLISENRWQAERHGVSAELIDFSRGQRIPMTALVEELIELVAEDADAFGCQAEIAHLRKIAQEGTSADRQLRTYETALKSGKSEQDALKAVVEELVEETLATTEPEVHASAR</sequence>
<dbReference type="Proteomes" id="UP000705379">
    <property type="component" value="Unassembled WGS sequence"/>
</dbReference>
<keyword evidence="1 4" id="KW-0436">Ligase</keyword>
<comment type="catalytic activity">
    <reaction evidence="4">
        <text>L-cysteine + L-glutamate + ATP = gamma-L-glutamyl-L-cysteine + ADP + phosphate + H(+)</text>
        <dbReference type="Rhea" id="RHEA:13285"/>
        <dbReference type="ChEBI" id="CHEBI:15378"/>
        <dbReference type="ChEBI" id="CHEBI:29985"/>
        <dbReference type="ChEBI" id="CHEBI:30616"/>
        <dbReference type="ChEBI" id="CHEBI:35235"/>
        <dbReference type="ChEBI" id="CHEBI:43474"/>
        <dbReference type="ChEBI" id="CHEBI:58173"/>
        <dbReference type="ChEBI" id="CHEBI:456216"/>
        <dbReference type="EC" id="6.3.2.2"/>
    </reaction>
</comment>
<evidence type="ECO:0000256" key="1">
    <source>
        <dbReference type="ARBA" id="ARBA00022598"/>
    </source>
</evidence>
<dbReference type="InterPro" id="IPR011793">
    <property type="entry name" value="YbdK"/>
</dbReference>
<dbReference type="InterPro" id="IPR014746">
    <property type="entry name" value="Gln_synth/guanido_kin_cat_dom"/>
</dbReference>
<evidence type="ECO:0000256" key="3">
    <source>
        <dbReference type="ARBA" id="ARBA00022840"/>
    </source>
</evidence>
<dbReference type="RefSeq" id="WP_213214765.1">
    <property type="nucleotide sequence ID" value="NZ_QTKU01000001.1"/>
</dbReference>
<reference evidence="5" key="2">
    <citation type="journal article" date="2021" name="Microorganisms">
        <title>Bacterial Dimethylsulfoniopropionate Biosynthesis in the East China Sea.</title>
        <authorList>
            <person name="Liu J."/>
            <person name="Zhang Y."/>
            <person name="Liu J."/>
            <person name="Zhong H."/>
            <person name="Williams B.T."/>
            <person name="Zheng Y."/>
            <person name="Curson A.R.J."/>
            <person name="Sun C."/>
            <person name="Sun H."/>
            <person name="Song D."/>
            <person name="Wagner Mackenzie B."/>
            <person name="Bermejo Martinez A."/>
            <person name="Todd J.D."/>
            <person name="Zhang X.H."/>
        </authorList>
    </citation>
    <scope>NUCLEOTIDE SEQUENCE</scope>
    <source>
        <strain evidence="5">AESS21</strain>
    </source>
</reference>
<dbReference type="NCBIfam" id="NF010039">
    <property type="entry name" value="PRK13515.1"/>
    <property type="match status" value="1"/>
</dbReference>
<dbReference type="AlphaFoldDB" id="A0A944GQB6"/>
<dbReference type="GO" id="GO:0005524">
    <property type="term" value="F:ATP binding"/>
    <property type="evidence" value="ECO:0007669"/>
    <property type="project" value="UniProtKB-KW"/>
</dbReference>
<comment type="similarity">
    <text evidence="4">Belongs to the glutamate--cysteine ligase type 2 family. YbdK subfamily.</text>
</comment>
<dbReference type="InterPro" id="IPR006336">
    <property type="entry name" value="GCS2"/>
</dbReference>
<dbReference type="EMBL" id="QTKU01000001">
    <property type="protein sequence ID" value="MBS8259088.1"/>
    <property type="molecule type" value="Genomic_DNA"/>
</dbReference>
<organism evidence="5 6">
    <name type="scientific">Roseibium polysiphoniae</name>
    <dbReference type="NCBI Taxonomy" id="2571221"/>
    <lineage>
        <taxon>Bacteria</taxon>
        <taxon>Pseudomonadati</taxon>
        <taxon>Pseudomonadota</taxon>
        <taxon>Alphaproteobacteria</taxon>
        <taxon>Hyphomicrobiales</taxon>
        <taxon>Stappiaceae</taxon>
        <taxon>Roseibium</taxon>
    </lineage>
</organism>
<protein>
    <recommendedName>
        <fullName evidence="4">Putative glutamate--cysteine ligase 2</fullName>
        <ecNumber evidence="4">6.3.2.2</ecNumber>
    </recommendedName>
    <alternativeName>
        <fullName evidence="4">Gamma-glutamylcysteine synthetase 2</fullName>
        <shortName evidence="4">GCS 2</shortName>
        <shortName evidence="4">Gamma-GCS 2</shortName>
    </alternativeName>
</protein>
<name>A0A944GQB6_9HYPH</name>
<dbReference type="PANTHER" id="PTHR36510:SF1">
    <property type="entry name" value="GLUTAMATE--CYSTEINE LIGASE 2-RELATED"/>
    <property type="match status" value="1"/>
</dbReference>
<dbReference type="PANTHER" id="PTHR36510">
    <property type="entry name" value="GLUTAMATE--CYSTEINE LIGASE 2-RELATED"/>
    <property type="match status" value="1"/>
</dbReference>
<dbReference type="HAMAP" id="MF_01609">
    <property type="entry name" value="Glu_cys_ligase_2"/>
    <property type="match status" value="1"/>
</dbReference>
<proteinExistence type="inferred from homology"/>
<dbReference type="NCBIfam" id="TIGR02050">
    <property type="entry name" value="gshA_cyan_rel"/>
    <property type="match status" value="1"/>
</dbReference>
<comment type="function">
    <text evidence="4">ATP-dependent carboxylate-amine ligase which exhibits weak glutamate--cysteine ligase activity.</text>
</comment>
<dbReference type="Gene3D" id="3.30.590.20">
    <property type="match status" value="1"/>
</dbReference>
<comment type="caution">
    <text evidence="5">The sequence shown here is derived from an EMBL/GenBank/DDBJ whole genome shotgun (WGS) entry which is preliminary data.</text>
</comment>
<dbReference type="GO" id="GO:0042398">
    <property type="term" value="P:modified amino acid biosynthetic process"/>
    <property type="evidence" value="ECO:0007669"/>
    <property type="project" value="InterPro"/>
</dbReference>
<evidence type="ECO:0000313" key="6">
    <source>
        <dbReference type="Proteomes" id="UP000705379"/>
    </source>
</evidence>
<evidence type="ECO:0000256" key="4">
    <source>
        <dbReference type="HAMAP-Rule" id="MF_01609"/>
    </source>
</evidence>
<dbReference type="GO" id="GO:0004357">
    <property type="term" value="F:glutamate-cysteine ligase activity"/>
    <property type="evidence" value="ECO:0007669"/>
    <property type="project" value="UniProtKB-EC"/>
</dbReference>
<evidence type="ECO:0000313" key="5">
    <source>
        <dbReference type="EMBL" id="MBS8259088.1"/>
    </source>
</evidence>
<dbReference type="Pfam" id="PF04107">
    <property type="entry name" value="GCS2"/>
    <property type="match status" value="1"/>
</dbReference>
<keyword evidence="2 4" id="KW-0547">Nucleotide-binding</keyword>
<dbReference type="EC" id="6.3.2.2" evidence="4"/>
<accession>A0A944GQB6</accession>
<dbReference type="InterPro" id="IPR050141">
    <property type="entry name" value="GCL_type2/YbdK_subfam"/>
</dbReference>
<reference evidence="5" key="1">
    <citation type="submission" date="2018-08" db="EMBL/GenBank/DDBJ databases">
        <authorList>
            <person name="Jin W."/>
            <person name="Wang H."/>
            <person name="Yang Y."/>
            <person name="Li M."/>
            <person name="Liu J."/>
        </authorList>
    </citation>
    <scope>NUCLEOTIDE SEQUENCE</scope>
    <source>
        <strain evidence="5">AESS21</strain>
    </source>
</reference>
<gene>
    <name evidence="5" type="ORF">DYI23_02550</name>
</gene>
<keyword evidence="3 4" id="KW-0067">ATP-binding</keyword>
<dbReference type="SUPFAM" id="SSF55931">
    <property type="entry name" value="Glutamine synthetase/guanido kinase"/>
    <property type="match status" value="1"/>
</dbReference>
<evidence type="ECO:0000256" key="2">
    <source>
        <dbReference type="ARBA" id="ARBA00022741"/>
    </source>
</evidence>